<dbReference type="OrthoDB" id="278163at2759"/>
<dbReference type="Gene3D" id="1.25.10.10">
    <property type="entry name" value="Leucine-rich Repeat Variant"/>
    <property type="match status" value="1"/>
</dbReference>
<dbReference type="HOGENOM" id="CLU_057628_2_0_1"/>
<keyword evidence="2" id="KW-1185">Reference proteome</keyword>
<dbReference type="STRING" id="988480.A0A075AYN9"/>
<dbReference type="InterPro" id="IPR011989">
    <property type="entry name" value="ARM-like"/>
</dbReference>
<sequence>MRPSKTYRGLESEIYKRRAKPKFQRCMNANDFMRLMKTWDKGGKNIREMILKDFVEFNDNRTALEIDAELYGGGSLFLTRITAWLRLTYLLRYNLAIQIAAIRTFVAAPGGNQFLQEFLEVGGIFTLLEIIAIAQTKDLDKSEAMRLLRDIAKIGIQYREFICECYGVKAIADYLSKCKNETGCRFAKETLLLLSSGTNKFLPQVYKAFISIITSNAASPQALQLSCQALRNLIFSINTVHSSIVDATLGLLRNSYYEVQYEGTDAFDFQQRM</sequence>
<dbReference type="PANTHER" id="PTHR34258">
    <property type="entry name" value="ARMADILLO-LIKE HELICAL DOMAIN CONTAINING PROTEIN 1"/>
    <property type="match status" value="1"/>
</dbReference>
<dbReference type="Pfam" id="PF17741">
    <property type="entry name" value="DUF5578"/>
    <property type="match status" value="1"/>
</dbReference>
<dbReference type="PANTHER" id="PTHR34258:SF1">
    <property type="entry name" value="ARMADILLO-LIKE HELICAL DOMAIN CONTAINING PROTEIN 1"/>
    <property type="match status" value="1"/>
</dbReference>
<dbReference type="InterPro" id="IPR041090">
    <property type="entry name" value="DUF5578"/>
</dbReference>
<dbReference type="InterPro" id="IPR016024">
    <property type="entry name" value="ARM-type_fold"/>
</dbReference>
<evidence type="ECO:0008006" key="3">
    <source>
        <dbReference type="Google" id="ProtNLM"/>
    </source>
</evidence>
<dbReference type="EMBL" id="KE561047">
    <property type="protein sequence ID" value="EPZ33644.1"/>
    <property type="molecule type" value="Genomic_DNA"/>
</dbReference>
<organism evidence="1 2">
    <name type="scientific">Rozella allomycis (strain CSF55)</name>
    <dbReference type="NCBI Taxonomy" id="988480"/>
    <lineage>
        <taxon>Eukaryota</taxon>
        <taxon>Fungi</taxon>
        <taxon>Fungi incertae sedis</taxon>
        <taxon>Cryptomycota</taxon>
        <taxon>Cryptomycota incertae sedis</taxon>
        <taxon>Rozella</taxon>
    </lineage>
</organism>
<reference evidence="1 2" key="1">
    <citation type="journal article" date="2013" name="Curr. Biol.">
        <title>Shared signatures of parasitism and phylogenomics unite Cryptomycota and microsporidia.</title>
        <authorList>
            <person name="James T.Y."/>
            <person name="Pelin A."/>
            <person name="Bonen L."/>
            <person name="Ahrendt S."/>
            <person name="Sain D."/>
            <person name="Corradi N."/>
            <person name="Stajich J.E."/>
        </authorList>
    </citation>
    <scope>NUCLEOTIDE SEQUENCE [LARGE SCALE GENOMIC DNA]</scope>
    <source>
        <strain evidence="1 2">CSF55</strain>
    </source>
</reference>
<gene>
    <name evidence="1" type="ORF">O9G_000419</name>
</gene>
<accession>A0A075AYN9</accession>
<protein>
    <recommendedName>
        <fullName evidence="3">ARM repeat-containing protein</fullName>
    </recommendedName>
</protein>
<evidence type="ECO:0000313" key="2">
    <source>
        <dbReference type="Proteomes" id="UP000030755"/>
    </source>
</evidence>
<proteinExistence type="predicted"/>
<dbReference type="Proteomes" id="UP000030755">
    <property type="component" value="Unassembled WGS sequence"/>
</dbReference>
<name>A0A075AYN9_ROZAC</name>
<dbReference type="SUPFAM" id="SSF48371">
    <property type="entry name" value="ARM repeat"/>
    <property type="match status" value="1"/>
</dbReference>
<dbReference type="AlphaFoldDB" id="A0A075AYN9"/>
<evidence type="ECO:0000313" key="1">
    <source>
        <dbReference type="EMBL" id="EPZ33644.1"/>
    </source>
</evidence>